<evidence type="ECO:0000313" key="4">
    <source>
        <dbReference type="Proteomes" id="UP000007730"/>
    </source>
</evidence>
<organism evidence="3 4">
    <name type="scientific">Afipia carboxidovorans (strain ATCC 49405 / DSM 1227 / KCTC 32145 / OM5)</name>
    <name type="common">Oligotropha carboxidovorans</name>
    <dbReference type="NCBI Taxonomy" id="504832"/>
    <lineage>
        <taxon>Bacteria</taxon>
        <taxon>Pseudomonadati</taxon>
        <taxon>Pseudomonadota</taxon>
        <taxon>Alphaproteobacteria</taxon>
        <taxon>Hyphomicrobiales</taxon>
        <taxon>Nitrobacteraceae</taxon>
        <taxon>Afipia</taxon>
    </lineage>
</organism>
<gene>
    <name evidence="3" type="ordered locus">OCA5_c06570</name>
</gene>
<dbReference type="AlphaFoldDB" id="F8BXG4"/>
<name>F8BXG4_AFIC5</name>
<keyword evidence="2" id="KW-0812">Transmembrane</keyword>
<dbReference type="HOGENOM" id="CLU_2143314_0_0_5"/>
<evidence type="ECO:0000256" key="2">
    <source>
        <dbReference type="SAM" id="Phobius"/>
    </source>
</evidence>
<proteinExistence type="predicted"/>
<accession>F8BXG4</accession>
<protein>
    <recommendedName>
        <fullName evidence="5">Transmembrane protein</fullName>
    </recommendedName>
</protein>
<evidence type="ECO:0000256" key="1">
    <source>
        <dbReference type="SAM" id="MobiDB-lite"/>
    </source>
</evidence>
<reference evidence="3 4" key="1">
    <citation type="journal article" date="2011" name="J. Bacteriol.">
        <title>Complete genome sequences of the chemolithoautotrophic Oligotropha carboxidovorans strains OM4 and OM5.</title>
        <authorList>
            <person name="Volland S."/>
            <person name="Rachinger M."/>
            <person name="Strittmatter A."/>
            <person name="Daniel R."/>
            <person name="Gottschalk G."/>
            <person name="Meyer O."/>
        </authorList>
    </citation>
    <scope>NUCLEOTIDE SEQUENCE [LARGE SCALE GENOMIC DNA]</scope>
    <source>
        <strain evidence="4">ATCC 49405 / DSM 1227 / KCTC 32145 / OM5</strain>
    </source>
</reference>
<dbReference type="RefSeq" id="WP_013912834.1">
    <property type="nucleotide sequence ID" value="NC_011386.1"/>
</dbReference>
<evidence type="ECO:0000313" key="3">
    <source>
        <dbReference type="EMBL" id="AEI05380.1"/>
    </source>
</evidence>
<feature type="compositionally biased region" description="Basic and acidic residues" evidence="1">
    <location>
        <begin position="34"/>
        <end position="45"/>
    </location>
</feature>
<evidence type="ECO:0008006" key="5">
    <source>
        <dbReference type="Google" id="ProtNLM"/>
    </source>
</evidence>
<dbReference type="EMBL" id="CP002826">
    <property type="protein sequence ID" value="AEI05380.1"/>
    <property type="molecule type" value="Genomic_DNA"/>
</dbReference>
<keyword evidence="2" id="KW-0472">Membrane</keyword>
<dbReference type="Proteomes" id="UP000007730">
    <property type="component" value="Chromosome"/>
</dbReference>
<feature type="region of interest" description="Disordered" evidence="1">
    <location>
        <begin position="1"/>
        <end position="80"/>
    </location>
</feature>
<feature type="transmembrane region" description="Helical" evidence="2">
    <location>
        <begin position="89"/>
        <end position="111"/>
    </location>
</feature>
<keyword evidence="2" id="KW-1133">Transmembrane helix</keyword>
<sequence>MSVKTGEPPLATNKGTDRPWQRPGHAAQDLKPALPDREIRERQYEDTIGGADNAPYQQEPSSAASAPRYPAGQSSAVGEEGRVGEPLPIVLLVIAAIPIVGLIVGLIWWVAS</sequence>
<keyword evidence="4" id="KW-1185">Reference proteome</keyword>
<dbReference type="KEGG" id="ocg:OCA5_c06570"/>